<keyword evidence="3" id="KW-0833">Ubl conjugation pathway</keyword>
<reference evidence="6" key="1">
    <citation type="submission" date="2023-03" db="EMBL/GenBank/DDBJ databases">
        <title>Massive genome expansion in bonnet fungi (Mycena s.s.) driven by repeated elements and novel gene families across ecological guilds.</title>
        <authorList>
            <consortium name="Lawrence Berkeley National Laboratory"/>
            <person name="Harder C.B."/>
            <person name="Miyauchi S."/>
            <person name="Viragh M."/>
            <person name="Kuo A."/>
            <person name="Thoen E."/>
            <person name="Andreopoulos B."/>
            <person name="Lu D."/>
            <person name="Skrede I."/>
            <person name="Drula E."/>
            <person name="Henrissat B."/>
            <person name="Morin E."/>
            <person name="Kohler A."/>
            <person name="Barry K."/>
            <person name="LaButti K."/>
            <person name="Morin E."/>
            <person name="Salamov A."/>
            <person name="Lipzen A."/>
            <person name="Mereny Z."/>
            <person name="Hegedus B."/>
            <person name="Baldrian P."/>
            <person name="Stursova M."/>
            <person name="Weitz H."/>
            <person name="Taylor A."/>
            <person name="Grigoriev I.V."/>
            <person name="Nagy L.G."/>
            <person name="Martin F."/>
            <person name="Kauserud H."/>
        </authorList>
    </citation>
    <scope>NUCLEOTIDE SEQUENCE</scope>
    <source>
        <strain evidence="6">CBHHK188m</strain>
    </source>
</reference>
<dbReference type="Proteomes" id="UP001215280">
    <property type="component" value="Unassembled WGS sequence"/>
</dbReference>
<dbReference type="Gene3D" id="1.25.10.10">
    <property type="entry name" value="Leucine-rich Repeat Variant"/>
    <property type="match status" value="1"/>
</dbReference>
<dbReference type="Pfam" id="PF08623">
    <property type="entry name" value="TIP120"/>
    <property type="match status" value="1"/>
</dbReference>
<dbReference type="GO" id="GO:0010265">
    <property type="term" value="P:SCF complex assembly"/>
    <property type="evidence" value="ECO:0007669"/>
    <property type="project" value="InterPro"/>
</dbReference>
<keyword evidence="2" id="KW-0677">Repeat</keyword>
<dbReference type="InterPro" id="IPR013932">
    <property type="entry name" value="TATA-bd_TIP120"/>
</dbReference>
<dbReference type="Pfam" id="PF25782">
    <property type="entry name" value="TPR_CAND1"/>
    <property type="match status" value="1"/>
</dbReference>
<evidence type="ECO:0000256" key="1">
    <source>
        <dbReference type="ARBA" id="ARBA00007657"/>
    </source>
</evidence>
<dbReference type="PANTHER" id="PTHR12696">
    <property type="entry name" value="TIP120"/>
    <property type="match status" value="1"/>
</dbReference>
<accession>A0AAD7IUX4</accession>
<keyword evidence="7" id="KW-1185">Reference proteome</keyword>
<dbReference type="InterPro" id="IPR039852">
    <property type="entry name" value="CAND1/CAND2"/>
</dbReference>
<protein>
    <submittedName>
        <fullName evidence="6">Armadillo-type protein</fullName>
    </submittedName>
</protein>
<sequence length="1224" mass="132993">MTKTYLMTSLIEKMQSGDQDFRFMGLNDLMNEIKQDQSCFVGDEAVENKVLMQVLALVEDKISEVKNQAVKCLGQLIKIIRQPQMETVVDKLIDFSGGQDEELRDISGLALKTITAELPPDGKIAATACAKLTPKLLGQISNPTTPPEALVETLAILSILISRFPAHLSSATLSPQPLTVLAPLLVHPRPVVRKRAIITLAQFVPISQGYLFTDLLATHVFPFLASNANLEKQRTTVNLVAAVARTAPPQIAPVLAEIVPGVLKAVQRDDDELREGSLQALEALLLRCPTEITPYVAPIVQAGCQYIKYDPNYAGDDDEDEEMADAGDDDDDEDAELDEYSDDEDTSYKIRRSATKLLAAIVGTRPELLSSVYKDVSPVLISRFGDREETVRLEVWATYVVLLNQTAVYGGHPQSKEDSSLKRKRDPETMDVEEGPYSLLKGQVPALSKALLNQLKSPKTPPATLQAGFALLHALLDVLPGSLTSQVASITTTCKSILTQQPSTSTSVLHLACLSFLALFFASHSPPTFAPSLPNLTPALLRSLAERHPRVASETFRVFSALLNALKPVKAGGEWPEAVYEQAVARLTAHDTDAEVRACAETCIGDLWVCATDVVRSRDHREWEAICRSGAKTDGAVKVVTRVAKDVPGALGDAWVNGCVEWTMGLLKRGGRAGKMEVFQGLDVLLRSYTGGVPAALPPALVPQIKAYLATSDIPLLSQALSLLALLLELSPTTTFPEIESDLLPDIYRIAHSPLVSGAALDSLLSFCAALVNADAQIATHLVPNFVIAVDKAPRADASPSNVAKAIAQIVRTQQAIAAGTIAQYAKNIKKTSKAKPSTVVLSLLILGELGRFIDMSNQQEIFRDAIEHFAAEQEEIRAAASFTAGNIAIGNLQQFLPAIVKIVKTDAKKRLLSLHALKEVVTHCSQGQLEGVADMLWIPLFENSENSEETTRNVAAACLGKLATTHPSRYLPQLHARVGDPNAATRATVVSAIRYTFAETSMSYDELLAPLLVDFLSLMLDQDLTVRRLALSALNSAARTKPHLIREHLTALLPSLYKETIINPDLIRTVQMGPWTHKVDDGLDARKTAYETMYTLLDTCLAKLELPTFLGRVLPGLADDSDEIKVISHMMLFRLSQVAPAAVSQKLDEATPELEKTMKGATVTKDTVKQDLERAAELQRSALRAVAALSKIGAGVSPRFDAFVEELRKNPQWGIEFKEAAQA</sequence>
<dbReference type="SUPFAM" id="SSF48371">
    <property type="entry name" value="ARM repeat"/>
    <property type="match status" value="1"/>
</dbReference>
<comment type="similarity">
    <text evidence="1">Belongs to the CAND family.</text>
</comment>
<evidence type="ECO:0000256" key="2">
    <source>
        <dbReference type="ARBA" id="ARBA00022737"/>
    </source>
</evidence>
<feature type="region of interest" description="Disordered" evidence="4">
    <location>
        <begin position="412"/>
        <end position="431"/>
    </location>
</feature>
<comment type="caution">
    <text evidence="6">The sequence shown here is derived from an EMBL/GenBank/DDBJ whole genome shotgun (WGS) entry which is preliminary data.</text>
</comment>
<feature type="compositionally biased region" description="Basic and acidic residues" evidence="4">
    <location>
        <begin position="414"/>
        <end position="428"/>
    </location>
</feature>
<gene>
    <name evidence="6" type="ORF">DFH07DRAFT_544130</name>
</gene>
<evidence type="ECO:0000259" key="5">
    <source>
        <dbReference type="Pfam" id="PF08623"/>
    </source>
</evidence>
<dbReference type="AlphaFoldDB" id="A0AAD7IUX4"/>
<evidence type="ECO:0000256" key="4">
    <source>
        <dbReference type="SAM" id="MobiDB-lite"/>
    </source>
</evidence>
<dbReference type="InterPro" id="IPR016024">
    <property type="entry name" value="ARM-type_fold"/>
</dbReference>
<name>A0AAD7IUX4_9AGAR</name>
<proteinExistence type="inferred from homology"/>
<dbReference type="EMBL" id="JARJLG010000080">
    <property type="protein sequence ID" value="KAJ7751005.1"/>
    <property type="molecule type" value="Genomic_DNA"/>
</dbReference>
<feature type="region of interest" description="Disordered" evidence="4">
    <location>
        <begin position="311"/>
        <end position="346"/>
    </location>
</feature>
<feature type="compositionally biased region" description="Acidic residues" evidence="4">
    <location>
        <begin position="315"/>
        <end position="345"/>
    </location>
</feature>
<dbReference type="InterPro" id="IPR011989">
    <property type="entry name" value="ARM-like"/>
</dbReference>
<evidence type="ECO:0000313" key="6">
    <source>
        <dbReference type="EMBL" id="KAJ7751005.1"/>
    </source>
</evidence>
<evidence type="ECO:0000313" key="7">
    <source>
        <dbReference type="Proteomes" id="UP001215280"/>
    </source>
</evidence>
<feature type="domain" description="TATA-binding protein interacting (TIP20)" evidence="5">
    <location>
        <begin position="1045"/>
        <end position="1208"/>
    </location>
</feature>
<evidence type="ECO:0000256" key="3">
    <source>
        <dbReference type="ARBA" id="ARBA00022786"/>
    </source>
</evidence>
<organism evidence="6 7">
    <name type="scientific">Mycena maculata</name>
    <dbReference type="NCBI Taxonomy" id="230809"/>
    <lineage>
        <taxon>Eukaryota</taxon>
        <taxon>Fungi</taxon>
        <taxon>Dikarya</taxon>
        <taxon>Basidiomycota</taxon>
        <taxon>Agaricomycotina</taxon>
        <taxon>Agaricomycetes</taxon>
        <taxon>Agaricomycetidae</taxon>
        <taxon>Agaricales</taxon>
        <taxon>Marasmiineae</taxon>
        <taxon>Mycenaceae</taxon>
        <taxon>Mycena</taxon>
    </lineage>
</organism>